<gene>
    <name evidence="5" type="ORF">MNBD_GAMMA11-2108</name>
</gene>
<dbReference type="InterPro" id="IPR043594">
    <property type="entry name" value="HMGL"/>
</dbReference>
<dbReference type="EMBL" id="UOFG01000244">
    <property type="protein sequence ID" value="VAW65096.1"/>
    <property type="molecule type" value="Genomic_DNA"/>
</dbReference>
<proteinExistence type="inferred from homology"/>
<dbReference type="Pfam" id="PF00682">
    <property type="entry name" value="HMGL-like"/>
    <property type="match status" value="1"/>
</dbReference>
<dbReference type="InterPro" id="IPR013785">
    <property type="entry name" value="Aldolase_TIM"/>
</dbReference>
<feature type="domain" description="Pyruvate carboxyltransferase" evidence="4">
    <location>
        <begin position="8"/>
        <end position="275"/>
    </location>
</feature>
<dbReference type="SUPFAM" id="SSF51569">
    <property type="entry name" value="Aldolase"/>
    <property type="match status" value="1"/>
</dbReference>
<evidence type="ECO:0000259" key="4">
    <source>
        <dbReference type="PROSITE" id="PS50991"/>
    </source>
</evidence>
<name>A0A3B0Y9T4_9ZZZZ</name>
<dbReference type="GO" id="GO:0046872">
    <property type="term" value="F:metal ion binding"/>
    <property type="evidence" value="ECO:0007669"/>
    <property type="project" value="UniProtKB-KW"/>
</dbReference>
<dbReference type="InterPro" id="IPR000891">
    <property type="entry name" value="PYR_CT"/>
</dbReference>
<evidence type="ECO:0000256" key="2">
    <source>
        <dbReference type="ARBA" id="ARBA00022723"/>
    </source>
</evidence>
<keyword evidence="2" id="KW-0479">Metal-binding</keyword>
<dbReference type="GO" id="GO:0046951">
    <property type="term" value="P:ketone body biosynthetic process"/>
    <property type="evidence" value="ECO:0007669"/>
    <property type="project" value="TreeGrafter"/>
</dbReference>
<accession>A0A3B0Y9T4</accession>
<dbReference type="NCBIfam" id="NF004283">
    <property type="entry name" value="PRK05692.1"/>
    <property type="match status" value="1"/>
</dbReference>
<dbReference type="PANTHER" id="PTHR42738">
    <property type="entry name" value="HYDROXYMETHYLGLUTARYL-COA LYASE"/>
    <property type="match status" value="1"/>
</dbReference>
<dbReference type="Gene3D" id="3.20.20.70">
    <property type="entry name" value="Aldolase class I"/>
    <property type="match status" value="1"/>
</dbReference>
<keyword evidence="3 5" id="KW-0456">Lyase</keyword>
<dbReference type="EC" id="4.1.3.4" evidence="5"/>
<dbReference type="AlphaFoldDB" id="A0A3B0Y9T4"/>
<dbReference type="PANTHER" id="PTHR42738:SF7">
    <property type="entry name" value="HYDROXYMETHYLGLUTARYL-COA LYASE"/>
    <property type="match status" value="1"/>
</dbReference>
<evidence type="ECO:0000313" key="5">
    <source>
        <dbReference type="EMBL" id="VAW65096.1"/>
    </source>
</evidence>
<dbReference type="GO" id="GO:0004419">
    <property type="term" value="F:hydroxymethylglutaryl-CoA lyase activity"/>
    <property type="evidence" value="ECO:0007669"/>
    <property type="project" value="UniProtKB-EC"/>
</dbReference>
<comment type="similarity">
    <text evidence="1">Belongs to the HMG-CoA lyase family.</text>
</comment>
<dbReference type="CDD" id="cd07938">
    <property type="entry name" value="DRE_TIM_HMGL"/>
    <property type="match status" value="1"/>
</dbReference>
<organism evidence="5">
    <name type="scientific">hydrothermal vent metagenome</name>
    <dbReference type="NCBI Taxonomy" id="652676"/>
    <lineage>
        <taxon>unclassified sequences</taxon>
        <taxon>metagenomes</taxon>
        <taxon>ecological metagenomes</taxon>
    </lineage>
</organism>
<evidence type="ECO:0000256" key="3">
    <source>
        <dbReference type="ARBA" id="ARBA00023239"/>
    </source>
</evidence>
<dbReference type="PROSITE" id="PS50991">
    <property type="entry name" value="PYR_CT"/>
    <property type="match status" value="1"/>
</dbReference>
<reference evidence="5" key="1">
    <citation type="submission" date="2018-06" db="EMBL/GenBank/DDBJ databases">
        <authorList>
            <person name="Zhirakovskaya E."/>
        </authorList>
    </citation>
    <scope>NUCLEOTIDE SEQUENCE</scope>
</reference>
<evidence type="ECO:0000256" key="1">
    <source>
        <dbReference type="ARBA" id="ARBA00009405"/>
    </source>
</evidence>
<protein>
    <submittedName>
        <fullName evidence="5">Hydroxymethylglutaryl-CoA lyase</fullName>
        <ecNumber evidence="5">4.1.3.4</ecNumber>
    </submittedName>
</protein>
<dbReference type="GO" id="GO:0006552">
    <property type="term" value="P:L-leucine catabolic process"/>
    <property type="evidence" value="ECO:0007669"/>
    <property type="project" value="TreeGrafter"/>
</dbReference>
<sequence>MDSLPAKIRIVEVAPRDGLQALKKLLTLEQKIDWVNRLSECGYSAIEIGSLVNHKLVPQMQQTDELFRAIKKSSDCQYLVLIGNLKWLKYAIDLGVKHVSFMCSASNSFSEKNMHQTLDENLRGLTSMLELARQHKLFVRVYLSCSFDCPCEGRMDERIVSSIVERIWQTGCDEISLSDTTGKAQIVQIQNLLENCMKLMPPGHLAVHFHNNQAQALANALVSLQMGVTSIDSAAGGLGGCPFISHAKGNLATEHLLYMLQGMNIDTGIDNEKVLKTSQYILPLLEG</sequence>